<comment type="caution">
    <text evidence="2">The sequence shown here is derived from an EMBL/GenBank/DDBJ whole genome shotgun (WGS) entry which is preliminary data.</text>
</comment>
<accession>A0A211Z069</accession>
<dbReference type="OrthoDB" id="7330009at2"/>
<keyword evidence="1" id="KW-0732">Signal</keyword>
<feature type="signal peptide" evidence="1">
    <location>
        <begin position="1"/>
        <end position="24"/>
    </location>
</feature>
<evidence type="ECO:0000313" key="2">
    <source>
        <dbReference type="EMBL" id="OWJ58655.1"/>
    </source>
</evidence>
<evidence type="ECO:0000256" key="1">
    <source>
        <dbReference type="SAM" id="SignalP"/>
    </source>
</evidence>
<dbReference type="EMBL" id="NHON01000129">
    <property type="protein sequence ID" value="OWJ58655.1"/>
    <property type="molecule type" value="Genomic_DNA"/>
</dbReference>
<dbReference type="Gene3D" id="2.60.120.200">
    <property type="match status" value="2"/>
</dbReference>
<dbReference type="STRING" id="1122125.GCA_000423185_06137"/>
<organism evidence="2 3">
    <name type="scientific">Inquilinus limosus</name>
    <dbReference type="NCBI Taxonomy" id="171674"/>
    <lineage>
        <taxon>Bacteria</taxon>
        <taxon>Pseudomonadati</taxon>
        <taxon>Pseudomonadota</taxon>
        <taxon>Alphaproteobacteria</taxon>
        <taxon>Rhodospirillales</taxon>
        <taxon>Rhodospirillaceae</taxon>
        <taxon>Inquilinus</taxon>
    </lineage>
</organism>
<dbReference type="InterPro" id="IPR025975">
    <property type="entry name" value="Polysacc_lyase"/>
</dbReference>
<feature type="chain" id="PRO_5013278886" description="Polysaccharide lyase-like protein" evidence="1">
    <location>
        <begin position="25"/>
        <end position="329"/>
    </location>
</feature>
<dbReference type="RefSeq" id="WP_088157103.1">
    <property type="nucleotide sequence ID" value="NZ_NHON01000129.1"/>
</dbReference>
<protein>
    <recommendedName>
        <fullName evidence="4">Polysaccharide lyase-like protein</fullName>
    </recommendedName>
</protein>
<evidence type="ECO:0008006" key="4">
    <source>
        <dbReference type="Google" id="ProtNLM"/>
    </source>
</evidence>
<dbReference type="Pfam" id="PF14099">
    <property type="entry name" value="Polysacc_lyase"/>
    <property type="match status" value="1"/>
</dbReference>
<keyword evidence="3" id="KW-1185">Reference proteome</keyword>
<proteinExistence type="predicted"/>
<name>A0A211Z069_9PROT</name>
<evidence type="ECO:0000313" key="3">
    <source>
        <dbReference type="Proteomes" id="UP000196655"/>
    </source>
</evidence>
<sequence length="329" mass="35271">MPSAPLRQLWLPAVLILVAAPAFAAPAGADIADGFESGRIDPRVWAPCPRAENRFFIEETVVRSGRYAAGMALLPDATMPPAIPKAELARRRSGCLDTAPGAVFNPEDDQRAELWLQSVQPAGTDSWFGFSFRIDSPDAGAGGNRLVVGQWKQSGSQSPFLAQRFKGGAFHLTLEQATASPGQQCRVLVAWQDGYDFSDFPAGSRSFLHGGGPELDGELDGELPPASAAECARGLAIDRMAPLPSPFGAWVDMVVHLRVAGGPDDLVEVWANGRPVVTVRGPVGSPAARDQYFKFGPYRDPSPAPLVVRFDDFSRGDSFAAVDPRRFDP</sequence>
<reference evidence="3" key="1">
    <citation type="submission" date="2017-05" db="EMBL/GenBank/DDBJ databases">
        <authorList>
            <person name="Macchi M."/>
            <person name="Festa S."/>
            <person name="Coppotelli B.M."/>
            <person name="Morelli I.S."/>
        </authorList>
    </citation>
    <scope>NUCLEOTIDE SEQUENCE [LARGE SCALE GENOMIC DNA]</scope>
    <source>
        <strain evidence="3">I</strain>
    </source>
</reference>
<gene>
    <name evidence="2" type="ORF">BWR60_33095</name>
</gene>
<dbReference type="AlphaFoldDB" id="A0A211Z069"/>
<dbReference type="Proteomes" id="UP000196655">
    <property type="component" value="Unassembled WGS sequence"/>
</dbReference>